<feature type="transmembrane region" description="Helical" evidence="13">
    <location>
        <begin position="344"/>
        <end position="364"/>
    </location>
</feature>
<keyword evidence="5" id="KW-0970">Cilium biogenesis/degradation</keyword>
<evidence type="ECO:0000256" key="6">
    <source>
        <dbReference type="ARBA" id="ARBA00022989"/>
    </source>
</evidence>
<accession>A0A315VFP4</accession>
<proteinExistence type="predicted"/>
<evidence type="ECO:0000256" key="9">
    <source>
        <dbReference type="ARBA" id="ARBA00023273"/>
    </source>
</evidence>
<dbReference type="AlphaFoldDB" id="A0A315VFP4"/>
<organism evidence="14 15">
    <name type="scientific">Gambusia affinis</name>
    <name type="common">Western mosquitofish</name>
    <name type="synonym">Heterandria affinis</name>
    <dbReference type="NCBI Taxonomy" id="33528"/>
    <lineage>
        <taxon>Eukaryota</taxon>
        <taxon>Metazoa</taxon>
        <taxon>Chordata</taxon>
        <taxon>Craniata</taxon>
        <taxon>Vertebrata</taxon>
        <taxon>Euteleostomi</taxon>
        <taxon>Actinopterygii</taxon>
        <taxon>Neopterygii</taxon>
        <taxon>Teleostei</taxon>
        <taxon>Neoteleostei</taxon>
        <taxon>Acanthomorphata</taxon>
        <taxon>Ovalentaria</taxon>
        <taxon>Atherinomorphae</taxon>
        <taxon>Cyprinodontiformes</taxon>
        <taxon>Poeciliidae</taxon>
        <taxon>Poeciliinae</taxon>
        <taxon>Gambusia</taxon>
    </lineage>
</organism>
<protein>
    <recommendedName>
        <fullName evidence="11">Transmembrane protein 216</fullName>
    </recommendedName>
</protein>
<evidence type="ECO:0000256" key="2">
    <source>
        <dbReference type="ARBA" id="ARBA00004141"/>
    </source>
</evidence>
<feature type="transmembrane region" description="Helical" evidence="13">
    <location>
        <begin position="279"/>
        <end position="301"/>
    </location>
</feature>
<keyword evidence="9" id="KW-0966">Cell projection</keyword>
<dbReference type="Pfam" id="PF09799">
    <property type="entry name" value="Transmemb_17"/>
    <property type="match status" value="1"/>
</dbReference>
<dbReference type="Proteomes" id="UP000250572">
    <property type="component" value="Unassembled WGS sequence"/>
</dbReference>
<feature type="non-terminal residue" evidence="14">
    <location>
        <position position="423"/>
    </location>
</feature>
<evidence type="ECO:0000256" key="8">
    <source>
        <dbReference type="ARBA" id="ARBA00023212"/>
    </source>
</evidence>
<keyword evidence="15" id="KW-1185">Reference proteome</keyword>
<dbReference type="InterPro" id="IPR019184">
    <property type="entry name" value="Uncharacterised_TM-17"/>
</dbReference>
<dbReference type="PANTHER" id="PTHR13531">
    <property type="entry name" value="GEO07735P1-RELATED-RELATED"/>
    <property type="match status" value="1"/>
</dbReference>
<evidence type="ECO:0000313" key="15">
    <source>
        <dbReference type="Proteomes" id="UP000250572"/>
    </source>
</evidence>
<keyword evidence="8" id="KW-0206">Cytoskeleton</keyword>
<keyword evidence="3" id="KW-0963">Cytoplasm</keyword>
<feature type="transmembrane region" description="Helical" evidence="13">
    <location>
        <begin position="376"/>
        <end position="407"/>
    </location>
</feature>
<evidence type="ECO:0000256" key="13">
    <source>
        <dbReference type="SAM" id="Phobius"/>
    </source>
</evidence>
<evidence type="ECO:0000256" key="12">
    <source>
        <dbReference type="SAM" id="MobiDB-lite"/>
    </source>
</evidence>
<evidence type="ECO:0000256" key="1">
    <source>
        <dbReference type="ARBA" id="ARBA00004120"/>
    </source>
</evidence>
<feature type="transmembrane region" description="Helical" evidence="13">
    <location>
        <begin position="313"/>
        <end position="332"/>
    </location>
</feature>
<dbReference type="PANTHER" id="PTHR13531:SF5">
    <property type="entry name" value="TRANSMEMBRANE PROTEIN 216"/>
    <property type="match status" value="1"/>
</dbReference>
<gene>
    <name evidence="14" type="ORF">CCH79_00012534</name>
</gene>
<keyword evidence="7 13" id="KW-0472">Membrane</keyword>
<sequence length="423" mass="47434">MSPEQLSCSHSREMSTSTMQRPNSFDLTREICFPVKLLPGKVFIPPDVSHPSSIFMRDLCSIHFVLEPLAMELTGCRSRCTRSIKLFTRTRAPVDPRYQKHTHAPLKKLHQFFRLKEALEVSHLPDTDGHQDEGLHYGPPEDSLVGALAGLTETLLTVLMTHTDSRGYKGTTAAPTAHRLQDLTDPLVVLLLLDLVHLLHQLPHSQLQLCQLVLGSDLSVVVGVFSHLDKMAAVQPPDAVLQVEEEIEQFPSHFHSNQADSIMAPGEFPALLSSTPLQVLLYLNSWYFSAFYLAEILMFIYKGILLPYPADNLVLDVVLLLLFLALETLRIFYGWKGNLCERSLSSCVSLFILFPCTALAVYYLLLQTFVLRLEFILSAVLLCFYGLEFLICIISISAFSSLVYVAFPLQVQSLLMSPGTQQE</sequence>
<dbReference type="GO" id="GO:1905515">
    <property type="term" value="P:non-motile cilium assembly"/>
    <property type="evidence" value="ECO:0007669"/>
    <property type="project" value="TreeGrafter"/>
</dbReference>
<keyword evidence="6 13" id="KW-1133">Transmembrane helix</keyword>
<evidence type="ECO:0000256" key="5">
    <source>
        <dbReference type="ARBA" id="ARBA00022794"/>
    </source>
</evidence>
<feature type="region of interest" description="Disordered" evidence="12">
    <location>
        <begin position="1"/>
        <end position="21"/>
    </location>
</feature>
<evidence type="ECO:0000313" key="14">
    <source>
        <dbReference type="EMBL" id="PWA22253.1"/>
    </source>
</evidence>
<evidence type="ECO:0000256" key="3">
    <source>
        <dbReference type="ARBA" id="ARBA00022490"/>
    </source>
</evidence>
<evidence type="ECO:0000256" key="11">
    <source>
        <dbReference type="ARBA" id="ARBA00039543"/>
    </source>
</evidence>
<keyword evidence="4 13" id="KW-0812">Transmembrane</keyword>
<comment type="function">
    <text evidence="10">Part of the tectonic-like complex which is required for tissue-specific ciliogenesis and may regulate ciliary membrane composition.</text>
</comment>
<evidence type="ECO:0000256" key="10">
    <source>
        <dbReference type="ARBA" id="ARBA00037712"/>
    </source>
</evidence>
<evidence type="ECO:0000256" key="4">
    <source>
        <dbReference type="ARBA" id="ARBA00022692"/>
    </source>
</evidence>
<name>A0A315VFP4_GAMAF</name>
<dbReference type="GO" id="GO:0035869">
    <property type="term" value="C:ciliary transition zone"/>
    <property type="evidence" value="ECO:0007669"/>
    <property type="project" value="TreeGrafter"/>
</dbReference>
<dbReference type="STRING" id="33528.ENSGAFP00000024420"/>
<comment type="subcellular location">
    <subcellularLocation>
        <location evidence="1">Cytoplasm</location>
        <location evidence="1">Cytoskeleton</location>
        <location evidence="1">Cilium basal body</location>
    </subcellularLocation>
    <subcellularLocation>
        <location evidence="2">Membrane</location>
        <topology evidence="2">Multi-pass membrane protein</topology>
    </subcellularLocation>
</comment>
<dbReference type="EMBL" id="NHOQ01001766">
    <property type="protein sequence ID" value="PWA22253.1"/>
    <property type="molecule type" value="Genomic_DNA"/>
</dbReference>
<dbReference type="GO" id="GO:0016020">
    <property type="term" value="C:membrane"/>
    <property type="evidence" value="ECO:0007669"/>
    <property type="project" value="UniProtKB-SubCell"/>
</dbReference>
<evidence type="ECO:0000256" key="7">
    <source>
        <dbReference type="ARBA" id="ARBA00023136"/>
    </source>
</evidence>
<reference evidence="14 15" key="1">
    <citation type="journal article" date="2018" name="G3 (Bethesda)">
        <title>A High-Quality Reference Genome for the Invasive Mosquitofish Gambusia affinis Using a Chicago Library.</title>
        <authorList>
            <person name="Hoffberg S.L."/>
            <person name="Troendle N.J."/>
            <person name="Glenn T.C."/>
            <person name="Mahmud O."/>
            <person name="Louha S."/>
            <person name="Chalopin D."/>
            <person name="Bennetzen J.L."/>
            <person name="Mauricio R."/>
        </authorList>
    </citation>
    <scope>NUCLEOTIDE SEQUENCE [LARGE SCALE GENOMIC DNA]</scope>
    <source>
        <strain evidence="14">NE01/NJP1002.9</strain>
        <tissue evidence="14">Muscle</tissue>
    </source>
</reference>
<comment type="caution">
    <text evidence="14">The sequence shown here is derived from an EMBL/GenBank/DDBJ whole genome shotgun (WGS) entry which is preliminary data.</text>
</comment>